<proteinExistence type="predicted"/>
<dbReference type="Proteomes" id="UP000613177">
    <property type="component" value="Unassembled WGS sequence"/>
</dbReference>
<sequence length="348" mass="41040">MKKYIVITNVDSLAGYAIAYEFVSKWNRSSSLSIPVTEFRLLCHKRQGLQDLEKLGGKVIEMKSFDDKKEMKAVMKDVYCVFLIPEYSSNRLKEGEAIIHAAKEEGVGYITMLSYLGIDKLEEKITTKINKLENLNQYLELEKKVADNFDYKNYCIIQAPIFHQFFYYFGPMIEDHDQIQLTIKKHKEWCSIDLGDLATAVFNLSYPDYCQDRPKKNQILFKFTGRHIITAEQLVEYASEGLERKSMTYKQFDSQEMYNYLHRIHGDNRFRERPNHHSLIEGKDRSYLFPLGEYLNDNCIKTLIEYWNFVDTKGSDKTSDDLEQALRAKSQTLKKFFKNNKDQFQRLR</sequence>
<dbReference type="InterPro" id="IPR036291">
    <property type="entry name" value="NAD(P)-bd_dom_sf"/>
</dbReference>
<dbReference type="EMBL" id="JAEPRE010000116">
    <property type="protein sequence ID" value="KAG2232294.1"/>
    <property type="molecule type" value="Genomic_DNA"/>
</dbReference>
<comment type="caution">
    <text evidence="2">The sequence shown here is derived from an EMBL/GenBank/DDBJ whole genome shotgun (WGS) entry which is preliminary data.</text>
</comment>
<name>A0A8H7SMN7_9FUNG</name>
<dbReference type="Gene3D" id="3.40.50.720">
    <property type="entry name" value="NAD(P)-binding Rossmann-like Domain"/>
    <property type="match status" value="1"/>
</dbReference>
<dbReference type="PANTHER" id="PTHR42748">
    <property type="entry name" value="NITROGEN METABOLITE REPRESSION PROTEIN NMRA FAMILY MEMBER"/>
    <property type="match status" value="1"/>
</dbReference>
<dbReference type="AlphaFoldDB" id="A0A8H7SMN7"/>
<evidence type="ECO:0000313" key="2">
    <source>
        <dbReference type="EMBL" id="KAG2232294.1"/>
    </source>
</evidence>
<evidence type="ECO:0000313" key="3">
    <source>
        <dbReference type="Proteomes" id="UP000613177"/>
    </source>
</evidence>
<dbReference type="SUPFAM" id="SSF51735">
    <property type="entry name" value="NAD(P)-binding Rossmann-fold domains"/>
    <property type="match status" value="1"/>
</dbReference>
<dbReference type="PANTHER" id="PTHR42748:SF7">
    <property type="entry name" value="NMRA LIKE REDOX SENSOR 1-RELATED"/>
    <property type="match status" value="1"/>
</dbReference>
<evidence type="ECO:0000256" key="1">
    <source>
        <dbReference type="ARBA" id="ARBA00022857"/>
    </source>
</evidence>
<dbReference type="InterPro" id="IPR051164">
    <property type="entry name" value="NmrA-like_oxidored"/>
</dbReference>
<evidence type="ECO:0008006" key="4">
    <source>
        <dbReference type="Google" id="ProtNLM"/>
    </source>
</evidence>
<organism evidence="2 3">
    <name type="scientific">Thamnidium elegans</name>
    <dbReference type="NCBI Taxonomy" id="101142"/>
    <lineage>
        <taxon>Eukaryota</taxon>
        <taxon>Fungi</taxon>
        <taxon>Fungi incertae sedis</taxon>
        <taxon>Mucoromycota</taxon>
        <taxon>Mucoromycotina</taxon>
        <taxon>Mucoromycetes</taxon>
        <taxon>Mucorales</taxon>
        <taxon>Mucorineae</taxon>
        <taxon>Mucoraceae</taxon>
        <taxon>Thamnidium</taxon>
    </lineage>
</organism>
<reference evidence="2" key="1">
    <citation type="submission" date="2021-01" db="EMBL/GenBank/DDBJ databases">
        <title>Metabolic potential, ecology and presence of endohyphal bacteria is reflected in genomic diversity of Mucoromycotina.</title>
        <authorList>
            <person name="Muszewska A."/>
            <person name="Okrasinska A."/>
            <person name="Steczkiewicz K."/>
            <person name="Drgas O."/>
            <person name="Orlowska M."/>
            <person name="Perlinska-Lenart U."/>
            <person name="Aleksandrzak-Piekarczyk T."/>
            <person name="Szatraj K."/>
            <person name="Zielenkiewicz U."/>
            <person name="Pilsyk S."/>
            <person name="Malc E."/>
            <person name="Mieczkowski P."/>
            <person name="Kruszewska J.S."/>
            <person name="Biernat P."/>
            <person name="Pawlowska J."/>
        </authorList>
    </citation>
    <scope>NUCLEOTIDE SEQUENCE</scope>
    <source>
        <strain evidence="2">WA0000018081</strain>
    </source>
</reference>
<accession>A0A8H7SMN7</accession>
<keyword evidence="3" id="KW-1185">Reference proteome</keyword>
<gene>
    <name evidence="2" type="ORF">INT48_009315</name>
</gene>
<protein>
    <recommendedName>
        <fullName evidence="4">NmrA-like domain-containing protein</fullName>
    </recommendedName>
</protein>
<keyword evidence="1" id="KW-0521">NADP</keyword>